<dbReference type="InParanoid" id="A0A3Q1G2Y2"/>
<organism evidence="2 3">
    <name type="scientific">Acanthochromis polyacanthus</name>
    <name type="common">spiny chromis</name>
    <dbReference type="NCBI Taxonomy" id="80966"/>
    <lineage>
        <taxon>Eukaryota</taxon>
        <taxon>Metazoa</taxon>
        <taxon>Chordata</taxon>
        <taxon>Craniata</taxon>
        <taxon>Vertebrata</taxon>
        <taxon>Euteleostomi</taxon>
        <taxon>Actinopterygii</taxon>
        <taxon>Neopterygii</taxon>
        <taxon>Teleostei</taxon>
        <taxon>Neoteleostei</taxon>
        <taxon>Acanthomorphata</taxon>
        <taxon>Ovalentaria</taxon>
        <taxon>Pomacentridae</taxon>
        <taxon>Acanthochromis</taxon>
    </lineage>
</organism>
<dbReference type="InterPro" id="IPR011008">
    <property type="entry name" value="Dimeric_a/b-barrel"/>
</dbReference>
<dbReference type="GO" id="GO:0036343">
    <property type="term" value="P:psychomotor behavior"/>
    <property type="evidence" value="ECO:0007669"/>
    <property type="project" value="Ensembl"/>
</dbReference>
<dbReference type="Proteomes" id="UP000257200">
    <property type="component" value="Unplaced"/>
</dbReference>
<dbReference type="GO" id="GO:0045202">
    <property type="term" value="C:synapse"/>
    <property type="evidence" value="ECO:0007669"/>
    <property type="project" value="GOC"/>
</dbReference>
<dbReference type="AlphaFoldDB" id="A0A3Q1G2Y2"/>
<evidence type="ECO:0000313" key="2">
    <source>
        <dbReference type="Ensembl" id="ENSAPOP00000023224.1"/>
    </source>
</evidence>
<dbReference type="SUPFAM" id="SSF54909">
    <property type="entry name" value="Dimeric alpha+beta barrel"/>
    <property type="match status" value="1"/>
</dbReference>
<dbReference type="GO" id="GO:0035176">
    <property type="term" value="P:social behavior"/>
    <property type="evidence" value="ECO:0007669"/>
    <property type="project" value="Ensembl"/>
</dbReference>
<accession>A0A3Q1G2Y2</accession>
<sequence length="194" mass="21889">MFNMCKILLDKSNPGASDLITKQKPVMQVKVNSDCFNQSVYNECVHVTGAVEVRKEGLEAQINRLAELIGRLENKTVWFDLHQRLTDTDGTTSSLLLIRQEMVVSQKKLGDFCEALKQYLKNVSAQKDCFHVTAVRLPDGLSFVVYEFWDGEEEWKRHLQSAPNKAFQHVKVDTLCQPEAVSSVAVPGQSNTTE</sequence>
<evidence type="ECO:0000259" key="1">
    <source>
        <dbReference type="PROSITE" id="PS51725"/>
    </source>
</evidence>
<dbReference type="PANTHER" id="PTHR12178">
    <property type="entry name" value="EF-HAND DOMAIN-CONTAINING PROTEIN"/>
    <property type="match status" value="1"/>
</dbReference>
<dbReference type="InterPro" id="IPR007138">
    <property type="entry name" value="ABM_dom"/>
</dbReference>
<reference evidence="2" key="2">
    <citation type="submission" date="2025-09" db="UniProtKB">
        <authorList>
            <consortium name="Ensembl"/>
        </authorList>
    </citation>
    <scope>IDENTIFICATION</scope>
</reference>
<dbReference type="InterPro" id="IPR039862">
    <property type="entry name" value="NECAB1/2/3"/>
</dbReference>
<dbReference type="STRING" id="80966.ENSAPOP00000023224"/>
<dbReference type="PROSITE" id="PS51725">
    <property type="entry name" value="ABM"/>
    <property type="match status" value="1"/>
</dbReference>
<dbReference type="GO" id="GO:0042984">
    <property type="term" value="P:regulation of amyloid precursor protein biosynthetic process"/>
    <property type="evidence" value="ECO:0007669"/>
    <property type="project" value="TreeGrafter"/>
</dbReference>
<dbReference type="GO" id="GO:0005737">
    <property type="term" value="C:cytoplasm"/>
    <property type="evidence" value="ECO:0007669"/>
    <property type="project" value="TreeGrafter"/>
</dbReference>
<dbReference type="FunFam" id="3.30.70.100:FF:000028">
    <property type="entry name" value="N-terminal EF-hand calcium-binding protein 2"/>
    <property type="match status" value="1"/>
</dbReference>
<protein>
    <submittedName>
        <fullName evidence="2">N-terminal EF-hand calcium binding protein 2</fullName>
    </submittedName>
</protein>
<dbReference type="Pfam" id="PF03992">
    <property type="entry name" value="ABM"/>
    <property type="match status" value="1"/>
</dbReference>
<proteinExistence type="predicted"/>
<dbReference type="GO" id="GO:0032228">
    <property type="term" value="P:regulation of synaptic transmission, GABAergic"/>
    <property type="evidence" value="ECO:0007669"/>
    <property type="project" value="Ensembl"/>
</dbReference>
<dbReference type="PANTHER" id="PTHR12178:SF2">
    <property type="entry name" value="N-TERMINAL EF-HAND CALCIUM-BINDING PROTEIN 2"/>
    <property type="match status" value="1"/>
</dbReference>
<dbReference type="Ensembl" id="ENSAPOT00000011802.1">
    <property type="protein sequence ID" value="ENSAPOP00000023224.1"/>
    <property type="gene ID" value="ENSAPOG00000004904.1"/>
</dbReference>
<reference evidence="2" key="1">
    <citation type="submission" date="2025-08" db="UniProtKB">
        <authorList>
            <consortium name="Ensembl"/>
        </authorList>
    </citation>
    <scope>IDENTIFICATION</scope>
</reference>
<dbReference type="GO" id="GO:0035249">
    <property type="term" value="P:synaptic transmission, glutamatergic"/>
    <property type="evidence" value="ECO:0007669"/>
    <property type="project" value="Ensembl"/>
</dbReference>
<dbReference type="GeneTree" id="ENSGT00950000183131"/>
<dbReference type="Gene3D" id="3.30.70.100">
    <property type="match status" value="1"/>
</dbReference>
<keyword evidence="3" id="KW-1185">Reference proteome</keyword>
<evidence type="ECO:0000313" key="3">
    <source>
        <dbReference type="Proteomes" id="UP000257200"/>
    </source>
</evidence>
<feature type="domain" description="ABM" evidence="1">
    <location>
        <begin position="96"/>
        <end position="184"/>
    </location>
</feature>
<name>A0A3Q1G2Y2_9TELE</name>